<dbReference type="AlphaFoldDB" id="A0A084TJ38"/>
<evidence type="ECO:0000259" key="1">
    <source>
        <dbReference type="Pfam" id="PF01551"/>
    </source>
</evidence>
<dbReference type="RefSeq" id="WP_036122435.1">
    <property type="nucleotide sequence ID" value="NZ_BMET01000006.1"/>
</dbReference>
<accession>A0A084TJ38</accession>
<protein>
    <submittedName>
        <fullName evidence="2">Peptidase M23</fullName>
    </submittedName>
</protein>
<feature type="domain" description="M23ase beta-sheet core" evidence="1">
    <location>
        <begin position="97"/>
        <end position="196"/>
    </location>
</feature>
<dbReference type="Proteomes" id="UP000028521">
    <property type="component" value="Unassembled WGS sequence"/>
</dbReference>
<dbReference type="InterPro" id="IPR050570">
    <property type="entry name" value="Cell_wall_metabolism_enzyme"/>
</dbReference>
<dbReference type="Gene3D" id="2.70.70.10">
    <property type="entry name" value="Glucose Permease (Domain IIA)"/>
    <property type="match status" value="1"/>
</dbReference>
<evidence type="ECO:0000313" key="3">
    <source>
        <dbReference type="Proteomes" id="UP000028521"/>
    </source>
</evidence>
<dbReference type="InterPro" id="IPR011055">
    <property type="entry name" value="Dup_hybrid_motif"/>
</dbReference>
<comment type="caution">
    <text evidence="2">The sequence shown here is derived from an EMBL/GenBank/DDBJ whole genome shotgun (WGS) entry which is preliminary data.</text>
</comment>
<dbReference type="EMBL" id="JPFK01000007">
    <property type="protein sequence ID" value="KFB00724.1"/>
    <property type="molecule type" value="Genomic_DNA"/>
</dbReference>
<gene>
    <name evidence="2" type="ORF">IA57_09690</name>
</gene>
<reference evidence="2 3" key="1">
    <citation type="journal article" date="2014" name="Genome Announc.">
        <title>Draft Genome Sequence of the Algicidal Bacterium Mangrovimonas yunxiaonensis Strain LY01.</title>
        <authorList>
            <person name="Li Y."/>
            <person name="Zhu H."/>
            <person name="Li C."/>
            <person name="Zhang H."/>
            <person name="Chen Z."/>
            <person name="Zheng W."/>
            <person name="Xu H."/>
            <person name="Zheng T."/>
        </authorList>
    </citation>
    <scope>NUCLEOTIDE SEQUENCE [LARGE SCALE GENOMIC DNA]</scope>
    <source>
        <strain evidence="2 3">LY01</strain>
    </source>
</reference>
<dbReference type="CDD" id="cd12797">
    <property type="entry name" value="M23_peptidase"/>
    <property type="match status" value="1"/>
</dbReference>
<proteinExistence type="predicted"/>
<dbReference type="eggNOG" id="COG0739">
    <property type="taxonomic scope" value="Bacteria"/>
</dbReference>
<dbReference type="SUPFAM" id="SSF51261">
    <property type="entry name" value="Duplicated hybrid motif"/>
    <property type="match status" value="1"/>
</dbReference>
<dbReference type="PANTHER" id="PTHR21666:SF270">
    <property type="entry name" value="MUREIN HYDROLASE ACTIVATOR ENVC"/>
    <property type="match status" value="1"/>
</dbReference>
<dbReference type="InterPro" id="IPR016047">
    <property type="entry name" value="M23ase_b-sheet_dom"/>
</dbReference>
<keyword evidence="3" id="KW-1185">Reference proteome</keyword>
<name>A0A084TJ38_9FLAO</name>
<dbReference type="GO" id="GO:0004222">
    <property type="term" value="F:metalloendopeptidase activity"/>
    <property type="evidence" value="ECO:0007669"/>
    <property type="project" value="TreeGrafter"/>
</dbReference>
<dbReference type="STRING" id="1197477.IA57_09690"/>
<dbReference type="OrthoDB" id="9801052at2"/>
<dbReference type="PANTHER" id="PTHR21666">
    <property type="entry name" value="PEPTIDASE-RELATED"/>
    <property type="match status" value="1"/>
</dbReference>
<evidence type="ECO:0000313" key="2">
    <source>
        <dbReference type="EMBL" id="KFB00724.1"/>
    </source>
</evidence>
<dbReference type="Pfam" id="PF01551">
    <property type="entry name" value="Peptidase_M23"/>
    <property type="match status" value="1"/>
</dbReference>
<sequence>MNPITFHQFLETLSQESASVLNPELQPQDYVPINLSETNPQLHTFNVASSLAWEAFIQAHLNTHQAKVAYGGYLEQRNIYKRSGYFNPSSNNVERNIHLGVDFWLDAGEAIYAPLEATIHSFKNNTNYGDYGPTIILKHDMGQEVFYTLYGHLSMASIDGLTVGKTLKKGTPFATLGAAEVNGDYAPHLHFQIIRDMEGYQGDYPGVCSKKNLDKFAANCPDPNLLLKVY</sequence>
<organism evidence="2 3">
    <name type="scientific">Mangrovimonas yunxiaonensis</name>
    <dbReference type="NCBI Taxonomy" id="1197477"/>
    <lineage>
        <taxon>Bacteria</taxon>
        <taxon>Pseudomonadati</taxon>
        <taxon>Bacteroidota</taxon>
        <taxon>Flavobacteriia</taxon>
        <taxon>Flavobacteriales</taxon>
        <taxon>Flavobacteriaceae</taxon>
        <taxon>Mangrovimonas</taxon>
    </lineage>
</organism>
<reference evidence="3" key="2">
    <citation type="submission" date="2014-07" db="EMBL/GenBank/DDBJ databases">
        <title>Genome sequence of Mangrovimonas yunxiaonensis.</title>
        <authorList>
            <person name="Li Y."/>
            <person name="Zheng T."/>
        </authorList>
    </citation>
    <scope>NUCLEOTIDE SEQUENCE [LARGE SCALE GENOMIC DNA]</scope>
    <source>
        <strain evidence="3">LY01</strain>
    </source>
</reference>